<feature type="region of interest" description="Disordered" evidence="4">
    <location>
        <begin position="398"/>
        <end position="437"/>
    </location>
</feature>
<dbReference type="SUPFAM" id="SSF57889">
    <property type="entry name" value="Cysteine-rich domain"/>
    <property type="match status" value="1"/>
</dbReference>
<evidence type="ECO:0000256" key="4">
    <source>
        <dbReference type="SAM" id="MobiDB-lite"/>
    </source>
</evidence>
<dbReference type="Pfam" id="PF00569">
    <property type="entry name" value="ZZ"/>
    <property type="match status" value="2"/>
</dbReference>
<name>A0A8H3HKI1_9AGAM</name>
<keyword evidence="3" id="KW-0862">Zinc</keyword>
<feature type="compositionally biased region" description="Low complexity" evidence="4">
    <location>
        <begin position="406"/>
        <end position="418"/>
    </location>
</feature>
<reference evidence="6" key="1">
    <citation type="submission" date="2021-01" db="EMBL/GenBank/DDBJ databases">
        <authorList>
            <person name="Kaushik A."/>
        </authorList>
    </citation>
    <scope>NUCLEOTIDE SEQUENCE</scope>
    <source>
        <strain evidence="6">AG5</strain>
    </source>
</reference>
<dbReference type="Proteomes" id="UP000663827">
    <property type="component" value="Unassembled WGS sequence"/>
</dbReference>
<accession>A0A8H3HKI1</accession>
<dbReference type="EMBL" id="CAJNJQ010000066">
    <property type="protein sequence ID" value="CAE7053743.1"/>
    <property type="molecule type" value="Genomic_DNA"/>
</dbReference>
<organism evidence="6 7">
    <name type="scientific">Rhizoctonia solani</name>
    <dbReference type="NCBI Taxonomy" id="456999"/>
    <lineage>
        <taxon>Eukaryota</taxon>
        <taxon>Fungi</taxon>
        <taxon>Dikarya</taxon>
        <taxon>Basidiomycota</taxon>
        <taxon>Agaricomycotina</taxon>
        <taxon>Agaricomycetes</taxon>
        <taxon>Cantharellales</taxon>
        <taxon>Ceratobasidiaceae</taxon>
        <taxon>Rhizoctonia</taxon>
    </lineage>
</organism>
<comment type="caution">
    <text evidence="6">The sequence shown here is derived from an EMBL/GenBank/DDBJ whole genome shotgun (WGS) entry which is preliminary data.</text>
</comment>
<dbReference type="InterPro" id="IPR000433">
    <property type="entry name" value="Znf_ZZ"/>
</dbReference>
<dbReference type="GO" id="GO:0008270">
    <property type="term" value="F:zinc ion binding"/>
    <property type="evidence" value="ECO:0007669"/>
    <property type="project" value="UniProtKB-KW"/>
</dbReference>
<evidence type="ECO:0000259" key="5">
    <source>
        <dbReference type="PROSITE" id="PS01357"/>
    </source>
</evidence>
<protein>
    <recommendedName>
        <fullName evidence="5">ZZ-type domain-containing protein</fullName>
    </recommendedName>
</protein>
<dbReference type="PROSITE" id="PS01357">
    <property type="entry name" value="ZF_ZZ_1"/>
    <property type="match status" value="1"/>
</dbReference>
<evidence type="ECO:0000313" key="7">
    <source>
        <dbReference type="Proteomes" id="UP000663827"/>
    </source>
</evidence>
<sequence>MTLAETLGINSRPTKPCKEMTNQELVEEELWHRMELTRLVLSLSIHIGTCTTHGVLSAGTTLPLHLPVVVFIAYRLTKIALRHRAIRAEVKTNRSGVQFRRLSSGGRKRLTGGIVLMILTPILAAVGADLVNEIVSAIAGSNPIAIANIGSSSSTLALGECSVDGSGTDFVLATGDDTCGNDVSACEEASETIIEELLEIWSEKLIHSVSDEFKQLVEDIDLTVSTMSVRLIALTSRLNEKNKTNRTLPSHYQVYCNACHTRIKQGYSCVECHDLDLCYGCFVGVKHQDVKRHAFTEFKVQEEISQVQRIMISLRRESVVVEHGRGNHTRCNVCHCTISGPTKLSKRNKTAATYYRCKTCPDFDICTECFPTEAAKDIHEDHKFNMVLATDDQATISRLSPATHTRSLSGSSRSGSSSYLKTPIGSPESMASPTLQPPNNPSSLFCPTFGQASPIPRSPSYSPIPENIWFPGQRFACDACQRYINDNSRLSCVDCEVDLHLKCQNWSDHTHKRHHRTRVFVKAP</sequence>
<gene>
    <name evidence="6" type="ORF">RDB_LOCUS2864</name>
</gene>
<feature type="domain" description="ZZ-type" evidence="5">
    <location>
        <begin position="256"/>
        <end position="281"/>
    </location>
</feature>
<keyword evidence="1" id="KW-0479">Metal-binding</keyword>
<evidence type="ECO:0000256" key="1">
    <source>
        <dbReference type="ARBA" id="ARBA00022723"/>
    </source>
</evidence>
<dbReference type="AlphaFoldDB" id="A0A8H3HKI1"/>
<keyword evidence="2" id="KW-0863">Zinc-finger</keyword>
<evidence type="ECO:0000256" key="3">
    <source>
        <dbReference type="ARBA" id="ARBA00022833"/>
    </source>
</evidence>
<dbReference type="InterPro" id="IPR043145">
    <property type="entry name" value="Znf_ZZ_sf"/>
</dbReference>
<proteinExistence type="predicted"/>
<evidence type="ECO:0000313" key="6">
    <source>
        <dbReference type="EMBL" id="CAE7053743.1"/>
    </source>
</evidence>
<dbReference type="Gene3D" id="3.30.60.90">
    <property type="match status" value="2"/>
</dbReference>
<evidence type="ECO:0000256" key="2">
    <source>
        <dbReference type="ARBA" id="ARBA00022771"/>
    </source>
</evidence>
<dbReference type="InterPro" id="IPR046349">
    <property type="entry name" value="C1-like_sf"/>
</dbReference>
<dbReference type="SUPFAM" id="SSF57850">
    <property type="entry name" value="RING/U-box"/>
    <property type="match status" value="2"/>
</dbReference>